<dbReference type="Gene3D" id="3.40.605.10">
    <property type="entry name" value="Aldehyde Dehydrogenase, Chain A, domain 1"/>
    <property type="match status" value="1"/>
</dbReference>
<evidence type="ECO:0000313" key="9">
    <source>
        <dbReference type="Proteomes" id="UP000005289"/>
    </source>
</evidence>
<dbReference type="Proteomes" id="UP000005289">
    <property type="component" value="Chromosome"/>
</dbReference>
<organism evidence="8 9">
    <name type="scientific">Thioalkalivibrio paradoxus ARh 1</name>
    <dbReference type="NCBI Taxonomy" id="713585"/>
    <lineage>
        <taxon>Bacteria</taxon>
        <taxon>Pseudomonadati</taxon>
        <taxon>Pseudomonadota</taxon>
        <taxon>Gammaproteobacteria</taxon>
        <taxon>Chromatiales</taxon>
        <taxon>Ectothiorhodospiraceae</taxon>
        <taxon>Thioalkalivibrio</taxon>
    </lineage>
</organism>
<sequence length="437" mass="45869">MDDAVKCAHRAQGEWAAHRPEVRGEILAGIADALENRANILADALVRDIGKPLTEARAEVARAIELARVAIRQYGAAHPWERCGGDVRARRVPIGTVAAITPFNHALGIPIGKLFPALVLGNAVIWKPSLFGAAVAELVVEAFSASPLPVGLVGLLHGDGSVAQQLARHPGIEAVSVTASESAGRQLALACAAHFKPLQAELGGNNAVVVMHDADIPAIAAVLARAAFGFAGQRCTAGRRILVVREREAELLQALEAATRALVVGEPGDVSTEVGPLVSAEARDAIADVVTRALEGGAGVVCGGIVPRGLDHGAWYAPTLLRNVAPETRIFREESFGPVALVSTVRDFDEALTLVNAVPQGLVATLYSDDPHLQERFLTEVRAGLLKINCPPAGVHAEAPFGGWKASGLGPPEHGRWDAEFYTRVQAIYGITGPPKD</sequence>
<dbReference type="InterPro" id="IPR016162">
    <property type="entry name" value="Ald_DH_N"/>
</dbReference>
<dbReference type="AlphaFoldDB" id="W0DJ35"/>
<gene>
    <name evidence="8" type="ORF">THITH_09490</name>
</gene>
<comment type="catalytic activity">
    <reaction evidence="4">
        <text>an aldehyde + NAD(+) + H2O = a carboxylate + NADH + 2 H(+)</text>
        <dbReference type="Rhea" id="RHEA:16185"/>
        <dbReference type="ChEBI" id="CHEBI:15377"/>
        <dbReference type="ChEBI" id="CHEBI:15378"/>
        <dbReference type="ChEBI" id="CHEBI:17478"/>
        <dbReference type="ChEBI" id="CHEBI:29067"/>
        <dbReference type="ChEBI" id="CHEBI:57540"/>
        <dbReference type="ChEBI" id="CHEBI:57945"/>
        <dbReference type="EC" id="1.2.1.3"/>
    </reaction>
</comment>
<evidence type="ECO:0000313" key="8">
    <source>
        <dbReference type="EMBL" id="AHE98461.1"/>
    </source>
</evidence>
<proteinExistence type="inferred from homology"/>
<evidence type="ECO:0000256" key="1">
    <source>
        <dbReference type="ARBA" id="ARBA00009986"/>
    </source>
</evidence>
<dbReference type="InterPro" id="IPR016163">
    <property type="entry name" value="Ald_DH_C"/>
</dbReference>
<dbReference type="EMBL" id="CP007029">
    <property type="protein sequence ID" value="AHE98461.1"/>
    <property type="molecule type" value="Genomic_DNA"/>
</dbReference>
<dbReference type="PROSITE" id="PS00687">
    <property type="entry name" value="ALDEHYDE_DEHYDR_GLU"/>
    <property type="match status" value="1"/>
</dbReference>
<feature type="domain" description="Aldehyde dehydrogenase" evidence="7">
    <location>
        <begin position="2"/>
        <end position="428"/>
    </location>
</feature>
<dbReference type="PROSITE" id="PS00070">
    <property type="entry name" value="ALDEHYDE_DEHYDR_CYS"/>
    <property type="match status" value="1"/>
</dbReference>
<name>W0DJ35_9GAMM</name>
<keyword evidence="9" id="KW-1185">Reference proteome</keyword>
<dbReference type="KEGG" id="tti:THITH_09490"/>
<dbReference type="SUPFAM" id="SSF53720">
    <property type="entry name" value="ALDH-like"/>
    <property type="match status" value="1"/>
</dbReference>
<dbReference type="PANTHER" id="PTHR42804">
    <property type="entry name" value="ALDEHYDE DEHYDROGENASE"/>
    <property type="match status" value="1"/>
</dbReference>
<dbReference type="InterPro" id="IPR015590">
    <property type="entry name" value="Aldehyde_DH_dom"/>
</dbReference>
<feature type="active site" evidence="5">
    <location>
        <position position="201"/>
    </location>
</feature>
<evidence type="ECO:0000256" key="6">
    <source>
        <dbReference type="RuleBase" id="RU003345"/>
    </source>
</evidence>
<evidence type="ECO:0000256" key="4">
    <source>
        <dbReference type="ARBA" id="ARBA00049194"/>
    </source>
</evidence>
<dbReference type="Gene3D" id="3.40.309.10">
    <property type="entry name" value="Aldehyde Dehydrogenase, Chain A, domain 2"/>
    <property type="match status" value="1"/>
</dbReference>
<reference evidence="8 9" key="1">
    <citation type="submission" date="2013-12" db="EMBL/GenBank/DDBJ databases">
        <authorList>
            <consortium name="DOE Joint Genome Institute"/>
            <person name="Muyzer G."/>
            <person name="Huntemann M."/>
            <person name="Han J."/>
            <person name="Chen A."/>
            <person name="Kyrpides N."/>
            <person name="Mavromatis K."/>
            <person name="Markowitz V."/>
            <person name="Palaniappan K."/>
            <person name="Ivanova N."/>
            <person name="Schaumberg A."/>
            <person name="Pati A."/>
            <person name="Liolios K."/>
            <person name="Nordberg H.P."/>
            <person name="Cantor M.N."/>
            <person name="Hua S.X."/>
            <person name="Woyke T."/>
        </authorList>
    </citation>
    <scope>NUCLEOTIDE SEQUENCE [LARGE SCALE GENOMIC DNA]</scope>
    <source>
        <strain evidence="8 9">ARh 1</strain>
    </source>
</reference>
<dbReference type="CDD" id="cd07078">
    <property type="entry name" value="ALDH"/>
    <property type="match status" value="1"/>
</dbReference>
<keyword evidence="2 6" id="KW-0560">Oxidoreductase</keyword>
<dbReference type="InterPro" id="IPR029510">
    <property type="entry name" value="Ald_DH_CS_GLU"/>
</dbReference>
<protein>
    <recommendedName>
        <fullName evidence="3">aldehyde dehydrogenase (NAD(+))</fullName>
        <ecNumber evidence="3">1.2.1.3</ecNumber>
    </recommendedName>
</protein>
<dbReference type="InterPro" id="IPR016161">
    <property type="entry name" value="Ald_DH/histidinol_DH"/>
</dbReference>
<evidence type="ECO:0000256" key="3">
    <source>
        <dbReference type="ARBA" id="ARBA00024226"/>
    </source>
</evidence>
<dbReference type="STRING" id="713585.THITH_09490"/>
<evidence type="ECO:0000256" key="5">
    <source>
        <dbReference type="PROSITE-ProRule" id="PRU10007"/>
    </source>
</evidence>
<dbReference type="PANTHER" id="PTHR42804:SF1">
    <property type="entry name" value="ALDEHYDE DEHYDROGENASE-RELATED"/>
    <property type="match status" value="1"/>
</dbReference>
<dbReference type="Pfam" id="PF00171">
    <property type="entry name" value="Aldedh"/>
    <property type="match status" value="1"/>
</dbReference>
<dbReference type="EC" id="1.2.1.3" evidence="3"/>
<dbReference type="InterPro" id="IPR016160">
    <property type="entry name" value="Ald_DH_CS_CYS"/>
</dbReference>
<evidence type="ECO:0000259" key="7">
    <source>
        <dbReference type="Pfam" id="PF00171"/>
    </source>
</evidence>
<dbReference type="GO" id="GO:0004029">
    <property type="term" value="F:aldehyde dehydrogenase (NAD+) activity"/>
    <property type="evidence" value="ECO:0007669"/>
    <property type="project" value="UniProtKB-EC"/>
</dbReference>
<dbReference type="HOGENOM" id="CLU_005391_1_0_6"/>
<accession>W0DJ35</accession>
<comment type="similarity">
    <text evidence="1 6">Belongs to the aldehyde dehydrogenase family.</text>
</comment>
<evidence type="ECO:0000256" key="2">
    <source>
        <dbReference type="ARBA" id="ARBA00023002"/>
    </source>
</evidence>